<accession>A0AAD9RRE6</accession>
<keyword evidence="2" id="KW-1185">Reference proteome</keyword>
<sequence>MLSNLNPESPLQGAAERETLRDHLRFHLSQTTSFSSLPIVGGWNVDRHLGTLLGSALGTPWTLTNMCTG</sequence>
<dbReference type="Proteomes" id="UP001258017">
    <property type="component" value="Unassembled WGS sequence"/>
</dbReference>
<comment type="caution">
    <text evidence="1">The sequence shown here is derived from an EMBL/GenBank/DDBJ whole genome shotgun (WGS) entry which is preliminary data.</text>
</comment>
<dbReference type="AlphaFoldDB" id="A0AAD9RRE6"/>
<name>A0AAD9RRE6_9HYME</name>
<reference evidence="1" key="1">
    <citation type="submission" date="2021-08" db="EMBL/GenBank/DDBJ databases">
        <authorList>
            <person name="Misof B."/>
            <person name="Oliver O."/>
            <person name="Podsiadlowski L."/>
            <person name="Donath A."/>
            <person name="Peters R."/>
            <person name="Mayer C."/>
            <person name="Rust J."/>
            <person name="Gunkel S."/>
            <person name="Lesny P."/>
            <person name="Martin S."/>
            <person name="Oeyen J.P."/>
            <person name="Petersen M."/>
            <person name="Panagiotis P."/>
            <person name="Wilbrandt J."/>
            <person name="Tanja T."/>
        </authorList>
    </citation>
    <scope>NUCLEOTIDE SEQUENCE</scope>
    <source>
        <strain evidence="1">GBR_01_08_01A</strain>
        <tissue evidence="1">Thorax + abdomen</tissue>
    </source>
</reference>
<reference evidence="1" key="2">
    <citation type="journal article" date="2023" name="Commun. Biol.">
        <title>Intrasexual cuticular hydrocarbon dimorphism in a wasp sheds light on hydrocarbon biosynthesis genes in Hymenoptera.</title>
        <authorList>
            <person name="Moris V.C."/>
            <person name="Podsiadlowski L."/>
            <person name="Martin S."/>
            <person name="Oeyen J.P."/>
            <person name="Donath A."/>
            <person name="Petersen M."/>
            <person name="Wilbrandt J."/>
            <person name="Misof B."/>
            <person name="Liedtke D."/>
            <person name="Thamm M."/>
            <person name="Scheiner R."/>
            <person name="Schmitt T."/>
            <person name="Niehuis O."/>
        </authorList>
    </citation>
    <scope>NUCLEOTIDE SEQUENCE</scope>
    <source>
        <strain evidence="1">GBR_01_08_01A</strain>
    </source>
</reference>
<evidence type="ECO:0000313" key="2">
    <source>
        <dbReference type="Proteomes" id="UP001258017"/>
    </source>
</evidence>
<evidence type="ECO:0000313" key="1">
    <source>
        <dbReference type="EMBL" id="KAK2584559.1"/>
    </source>
</evidence>
<protein>
    <submittedName>
        <fullName evidence="1">Uncharacterized protein</fullName>
    </submittedName>
</protein>
<proteinExistence type="predicted"/>
<organism evidence="1 2">
    <name type="scientific">Odynerus spinipes</name>
    <dbReference type="NCBI Taxonomy" id="1348599"/>
    <lineage>
        <taxon>Eukaryota</taxon>
        <taxon>Metazoa</taxon>
        <taxon>Ecdysozoa</taxon>
        <taxon>Arthropoda</taxon>
        <taxon>Hexapoda</taxon>
        <taxon>Insecta</taxon>
        <taxon>Pterygota</taxon>
        <taxon>Neoptera</taxon>
        <taxon>Endopterygota</taxon>
        <taxon>Hymenoptera</taxon>
        <taxon>Apocrita</taxon>
        <taxon>Aculeata</taxon>
        <taxon>Vespoidea</taxon>
        <taxon>Vespidae</taxon>
        <taxon>Eumeninae</taxon>
        <taxon>Odynerus</taxon>
    </lineage>
</organism>
<gene>
    <name evidence="1" type="ORF">KPH14_006928</name>
</gene>
<dbReference type="EMBL" id="JAIFRP010000026">
    <property type="protein sequence ID" value="KAK2584559.1"/>
    <property type="molecule type" value="Genomic_DNA"/>
</dbReference>